<evidence type="ECO:0000313" key="1">
    <source>
        <dbReference type="EMBL" id="CAC5415569.1"/>
    </source>
</evidence>
<organism evidence="1 2">
    <name type="scientific">Mytilus coruscus</name>
    <name type="common">Sea mussel</name>
    <dbReference type="NCBI Taxonomy" id="42192"/>
    <lineage>
        <taxon>Eukaryota</taxon>
        <taxon>Metazoa</taxon>
        <taxon>Spiralia</taxon>
        <taxon>Lophotrochozoa</taxon>
        <taxon>Mollusca</taxon>
        <taxon>Bivalvia</taxon>
        <taxon>Autobranchia</taxon>
        <taxon>Pteriomorphia</taxon>
        <taxon>Mytilida</taxon>
        <taxon>Mytiloidea</taxon>
        <taxon>Mytilidae</taxon>
        <taxon>Mytilinae</taxon>
        <taxon>Mytilus</taxon>
    </lineage>
</organism>
<accession>A0A6J8E415</accession>
<keyword evidence="2" id="KW-1185">Reference proteome</keyword>
<dbReference type="Proteomes" id="UP000507470">
    <property type="component" value="Unassembled WGS sequence"/>
</dbReference>
<gene>
    <name evidence="1" type="ORF">MCOR_48259</name>
</gene>
<dbReference type="AlphaFoldDB" id="A0A6J8E415"/>
<dbReference type="OrthoDB" id="6248079at2759"/>
<dbReference type="EMBL" id="CACVKT020008449">
    <property type="protein sequence ID" value="CAC5415569.1"/>
    <property type="molecule type" value="Genomic_DNA"/>
</dbReference>
<name>A0A6J8E415_MYTCO</name>
<evidence type="ECO:0000313" key="2">
    <source>
        <dbReference type="Proteomes" id="UP000507470"/>
    </source>
</evidence>
<protein>
    <submittedName>
        <fullName evidence="1">Uncharacterized protein</fullName>
    </submittedName>
</protein>
<proteinExistence type="predicted"/>
<reference evidence="1 2" key="1">
    <citation type="submission" date="2020-06" db="EMBL/GenBank/DDBJ databases">
        <authorList>
            <person name="Li R."/>
            <person name="Bekaert M."/>
        </authorList>
    </citation>
    <scope>NUCLEOTIDE SEQUENCE [LARGE SCALE GENOMIC DNA]</scope>
    <source>
        <strain evidence="2">wild</strain>
    </source>
</reference>
<sequence length="272" mass="31641">MEPPDQPIPKLINLTSNELSPDQIYILSKGLKFTPTPQKSNYTEIQDDISNFCRKLRLTEEFFDQDNEDESLVRNKSDYTPPRGINLTLDKYCEYITDFPYENIQHQRIKSNLKKTDWNIISDLQNNKNIVIKEADKGSAVFIMGTDYYKNLILNMLQDYTYYESVANYKQQKIIAKLIVLVNLYRKGLTKKECDYITNFKCKTSQIYGLPKIHKSQKITEACKLTKSSCINICAPNDLKMRPIVAGPACETHRLSNFLDILLKPFLKHIKF</sequence>